<dbReference type="RefSeq" id="WP_078348761.1">
    <property type="nucleotide sequence ID" value="NZ_MBTF01000014.1"/>
</dbReference>
<dbReference type="EMBL" id="MBTF01000014">
    <property type="protein sequence ID" value="OOQ59265.1"/>
    <property type="molecule type" value="Genomic_DNA"/>
</dbReference>
<gene>
    <name evidence="2" type="ORF">BC343_28505</name>
</gene>
<dbReference type="AlphaFoldDB" id="A0A1S9PE90"/>
<organism evidence="2 3">
    <name type="scientific">Mucilaginibacter pedocola</name>
    <dbReference type="NCBI Taxonomy" id="1792845"/>
    <lineage>
        <taxon>Bacteria</taxon>
        <taxon>Pseudomonadati</taxon>
        <taxon>Bacteroidota</taxon>
        <taxon>Sphingobacteriia</taxon>
        <taxon>Sphingobacteriales</taxon>
        <taxon>Sphingobacteriaceae</taxon>
        <taxon>Mucilaginibacter</taxon>
    </lineage>
</organism>
<dbReference type="STRING" id="1792845.BC343_28505"/>
<sequence length="143" mass="15236">MKISFTYLTPALVLTIALLGGCAENKSANPAPLPSGTFSGEFRLLHRTPGFTNIDTIKAAIQLVLQNGTTFKVLGDTTNLHAGSTGHYSLNGGNLTFQDNTHGGAKTQLNGTYSYFYDGGGALQMVFNSADTLTLQYDLKKVN</sequence>
<evidence type="ECO:0008006" key="4">
    <source>
        <dbReference type="Google" id="ProtNLM"/>
    </source>
</evidence>
<feature type="chain" id="PRO_5012436393" description="DUF306 domain-containing protein" evidence="1">
    <location>
        <begin position="24"/>
        <end position="143"/>
    </location>
</feature>
<evidence type="ECO:0000313" key="3">
    <source>
        <dbReference type="Proteomes" id="UP000189739"/>
    </source>
</evidence>
<name>A0A1S9PE90_9SPHI</name>
<keyword evidence="3" id="KW-1185">Reference proteome</keyword>
<evidence type="ECO:0000313" key="2">
    <source>
        <dbReference type="EMBL" id="OOQ59265.1"/>
    </source>
</evidence>
<accession>A0A1S9PE90</accession>
<reference evidence="2 3" key="1">
    <citation type="submission" date="2016-07" db="EMBL/GenBank/DDBJ databases">
        <title>Genomic analysis of zinc-resistant bacterium Mucilaginibacter pedocola TBZ30.</title>
        <authorList>
            <person name="Huang J."/>
            <person name="Tang J."/>
        </authorList>
    </citation>
    <scope>NUCLEOTIDE SEQUENCE [LARGE SCALE GENOMIC DNA]</scope>
    <source>
        <strain evidence="2 3">TBZ30</strain>
    </source>
</reference>
<keyword evidence="1" id="KW-0732">Signal</keyword>
<proteinExistence type="predicted"/>
<protein>
    <recommendedName>
        <fullName evidence="4">DUF306 domain-containing protein</fullName>
    </recommendedName>
</protein>
<dbReference type="OrthoDB" id="794725at2"/>
<dbReference type="Proteomes" id="UP000189739">
    <property type="component" value="Unassembled WGS sequence"/>
</dbReference>
<comment type="caution">
    <text evidence="2">The sequence shown here is derived from an EMBL/GenBank/DDBJ whole genome shotgun (WGS) entry which is preliminary data.</text>
</comment>
<evidence type="ECO:0000256" key="1">
    <source>
        <dbReference type="SAM" id="SignalP"/>
    </source>
</evidence>
<feature type="signal peptide" evidence="1">
    <location>
        <begin position="1"/>
        <end position="23"/>
    </location>
</feature>
<dbReference type="PROSITE" id="PS51257">
    <property type="entry name" value="PROKAR_LIPOPROTEIN"/>
    <property type="match status" value="1"/>
</dbReference>